<sequence>MLLLVVTAGCSIQKPLQPPPHPAEQWSKSGYWFSDVLGELRGCGWMPPAENIAMYGKINMDTYAQVERCMQEKGFVYTGRTPLICSQKPYITLSACVDSGLSKEHGSR</sequence>
<dbReference type="RefSeq" id="WP_402698744.1">
    <property type="nucleotide sequence ID" value="NZ_JBIUZV010000002.1"/>
</dbReference>
<protein>
    <recommendedName>
        <fullName evidence="3">Lipoprotein</fullName>
    </recommendedName>
</protein>
<proteinExistence type="predicted"/>
<keyword evidence="2" id="KW-1185">Reference proteome</keyword>
<accession>A0ABW8EYE2</accession>
<dbReference type="EMBL" id="JBIUZV010000002">
    <property type="protein sequence ID" value="MFJ3045272.1"/>
    <property type="molecule type" value="Genomic_DNA"/>
</dbReference>
<gene>
    <name evidence="1" type="ORF">ACIPEN_05525</name>
</gene>
<evidence type="ECO:0000313" key="2">
    <source>
        <dbReference type="Proteomes" id="UP001617427"/>
    </source>
</evidence>
<evidence type="ECO:0000313" key="1">
    <source>
        <dbReference type="EMBL" id="MFJ3045272.1"/>
    </source>
</evidence>
<name>A0ABW8EYE2_9BURK</name>
<dbReference type="Proteomes" id="UP001617427">
    <property type="component" value="Unassembled WGS sequence"/>
</dbReference>
<comment type="caution">
    <text evidence="1">The sequence shown here is derived from an EMBL/GenBank/DDBJ whole genome shotgun (WGS) entry which is preliminary data.</text>
</comment>
<evidence type="ECO:0008006" key="3">
    <source>
        <dbReference type="Google" id="ProtNLM"/>
    </source>
</evidence>
<reference evidence="1 2" key="1">
    <citation type="submission" date="2024-10" db="EMBL/GenBank/DDBJ databases">
        <title>The Natural Products Discovery Center: Release of the First 8490 Sequenced Strains for Exploring Actinobacteria Biosynthetic Diversity.</title>
        <authorList>
            <person name="Kalkreuter E."/>
            <person name="Kautsar S.A."/>
            <person name="Yang D."/>
            <person name="Bader C.D."/>
            <person name="Teijaro C.N."/>
            <person name="Fluegel L."/>
            <person name="Davis C.M."/>
            <person name="Simpson J.R."/>
            <person name="Lauterbach L."/>
            <person name="Steele A.D."/>
            <person name="Gui C."/>
            <person name="Meng S."/>
            <person name="Li G."/>
            <person name="Viehrig K."/>
            <person name="Ye F."/>
            <person name="Su P."/>
            <person name="Kiefer A.F."/>
            <person name="Nichols A."/>
            <person name="Cepeda A.J."/>
            <person name="Yan W."/>
            <person name="Fan B."/>
            <person name="Jiang Y."/>
            <person name="Adhikari A."/>
            <person name="Zheng C.-J."/>
            <person name="Schuster L."/>
            <person name="Cowan T.M."/>
            <person name="Smanski M.J."/>
            <person name="Chevrette M.G."/>
            <person name="De Carvalho L.P.S."/>
            <person name="Shen B."/>
        </authorList>
    </citation>
    <scope>NUCLEOTIDE SEQUENCE [LARGE SCALE GENOMIC DNA]</scope>
    <source>
        <strain evidence="1 2">NPDC087045</strain>
    </source>
</reference>
<organism evidence="1 2">
    <name type="scientific">Herbaspirillum chlorophenolicum</name>
    <dbReference type="NCBI Taxonomy" id="211589"/>
    <lineage>
        <taxon>Bacteria</taxon>
        <taxon>Pseudomonadati</taxon>
        <taxon>Pseudomonadota</taxon>
        <taxon>Betaproteobacteria</taxon>
        <taxon>Burkholderiales</taxon>
        <taxon>Oxalobacteraceae</taxon>
        <taxon>Herbaspirillum</taxon>
    </lineage>
</organism>